<comment type="caution">
    <text evidence="2">The sequence shown here is derived from an EMBL/GenBank/DDBJ whole genome shotgun (WGS) entry which is preliminary data.</text>
</comment>
<proteinExistence type="predicted"/>
<protein>
    <submittedName>
        <fullName evidence="2">Uncharacterized protein</fullName>
    </submittedName>
</protein>
<reference evidence="2" key="1">
    <citation type="journal article" date="2015" name="Nature">
        <title>Complex archaea that bridge the gap between prokaryotes and eukaryotes.</title>
        <authorList>
            <person name="Spang A."/>
            <person name="Saw J.H."/>
            <person name="Jorgensen S.L."/>
            <person name="Zaremba-Niedzwiedzka K."/>
            <person name="Martijn J."/>
            <person name="Lind A.E."/>
            <person name="van Eijk R."/>
            <person name="Schleper C."/>
            <person name="Guy L."/>
            <person name="Ettema T.J."/>
        </authorList>
    </citation>
    <scope>NUCLEOTIDE SEQUENCE</scope>
</reference>
<accession>A0A0F9VN08</accession>
<feature type="region of interest" description="Disordered" evidence="1">
    <location>
        <begin position="95"/>
        <end position="118"/>
    </location>
</feature>
<evidence type="ECO:0000256" key="1">
    <source>
        <dbReference type="SAM" id="MobiDB-lite"/>
    </source>
</evidence>
<feature type="compositionally biased region" description="Polar residues" evidence="1">
    <location>
        <begin position="95"/>
        <end position="112"/>
    </location>
</feature>
<dbReference type="EMBL" id="LAZR01000019">
    <property type="protein sequence ID" value="KKO05435.1"/>
    <property type="molecule type" value="Genomic_DNA"/>
</dbReference>
<gene>
    <name evidence="2" type="ORF">LCGC14_0077060</name>
</gene>
<evidence type="ECO:0000313" key="2">
    <source>
        <dbReference type="EMBL" id="KKO05435.1"/>
    </source>
</evidence>
<organism evidence="2">
    <name type="scientific">marine sediment metagenome</name>
    <dbReference type="NCBI Taxonomy" id="412755"/>
    <lineage>
        <taxon>unclassified sequences</taxon>
        <taxon>metagenomes</taxon>
        <taxon>ecological metagenomes</taxon>
    </lineage>
</organism>
<dbReference type="AlphaFoldDB" id="A0A0F9VN08"/>
<name>A0A0F9VN08_9ZZZZ</name>
<sequence length="163" mass="17237">MRRGAGRRIRHVVNSTHISPRTSTSRSPSTSVCGWIFALILCCLPGLSWPESALIVGNAQNAATSPTGMLQTTNTQVAINTHDTALTSSQRLLSQATRTGAPCQNTDTNSPDPSGPAQAVWPLPASSDLRALVCGQGYDVDVLRLVTRYTAAPYSPRSPPVPA</sequence>